<keyword evidence="3" id="KW-1185">Reference proteome</keyword>
<dbReference type="EMBL" id="JBFNFH010000003">
    <property type="protein sequence ID" value="MFM1524473.1"/>
    <property type="molecule type" value="Genomic_DNA"/>
</dbReference>
<protein>
    <submittedName>
        <fullName evidence="2">Uncharacterized protein</fullName>
    </submittedName>
</protein>
<evidence type="ECO:0000256" key="1">
    <source>
        <dbReference type="SAM" id="Phobius"/>
    </source>
</evidence>
<name>A0ABW9F5M7_9FIRM</name>
<proteinExistence type="predicted"/>
<keyword evidence="1" id="KW-1133">Transmembrane helix</keyword>
<reference evidence="2 3" key="1">
    <citation type="journal article" date="2024" name="Front. Microbiol.">
        <title>Pangenomic and biochemical analyses of Helcococcus ovis reveal widespread tetracycline resistance and a novel bacterial species, Helcococcus bovis.</title>
        <authorList>
            <person name="Cunha F."/>
            <person name="Zhai Y."/>
            <person name="Casaro S."/>
            <person name="Jones K.L."/>
            <person name="Hernandez M."/>
            <person name="Bisinotto R.S."/>
            <person name="Kariyawasam S."/>
            <person name="Brown M.B."/>
            <person name="Phillips A."/>
            <person name="Jeong K.C."/>
            <person name="Galvao K.N."/>
        </authorList>
    </citation>
    <scope>NUCLEOTIDE SEQUENCE [LARGE SCALE GENOMIC DNA]</scope>
    <source>
        <strain evidence="2 3">KG197</strain>
    </source>
</reference>
<keyword evidence="1" id="KW-0472">Membrane</keyword>
<organism evidence="2 3">
    <name type="scientific">Helcococcus bovis</name>
    <dbReference type="NCBI Taxonomy" id="3153252"/>
    <lineage>
        <taxon>Bacteria</taxon>
        <taxon>Bacillati</taxon>
        <taxon>Bacillota</taxon>
        <taxon>Tissierellia</taxon>
        <taxon>Tissierellales</taxon>
        <taxon>Peptoniphilaceae</taxon>
        <taxon>Helcococcus</taxon>
    </lineage>
</organism>
<accession>A0ABW9F5M7</accession>
<dbReference type="Proteomes" id="UP001629536">
    <property type="component" value="Unassembled WGS sequence"/>
</dbReference>
<gene>
    <name evidence="2" type="ORF">ABGF40_02185</name>
</gene>
<evidence type="ECO:0000313" key="3">
    <source>
        <dbReference type="Proteomes" id="UP001629536"/>
    </source>
</evidence>
<dbReference type="RefSeq" id="WP_408105080.1">
    <property type="nucleotide sequence ID" value="NZ_JBFNFH010000003.1"/>
</dbReference>
<feature type="transmembrane region" description="Helical" evidence="1">
    <location>
        <begin position="20"/>
        <end position="38"/>
    </location>
</feature>
<sequence>MKILKSTLKSILSLILNHPILIIFSVFFLILISSFINWKYGRTYYELKPTSPEGIKVVSITKEIFYPNFESELFLKYPDKKELVKTNIKLGGKYKGIVEDDSGYTLTWNNNKTATLTWDNIMFGGILEEIIRY</sequence>
<keyword evidence="1" id="KW-0812">Transmembrane</keyword>
<comment type="caution">
    <text evidence="2">The sequence shown here is derived from an EMBL/GenBank/DDBJ whole genome shotgun (WGS) entry which is preliminary data.</text>
</comment>
<evidence type="ECO:0000313" key="2">
    <source>
        <dbReference type="EMBL" id="MFM1524473.1"/>
    </source>
</evidence>